<organism evidence="1 2">
    <name type="scientific">Acidisarcina polymorpha</name>
    <dbReference type="NCBI Taxonomy" id="2211140"/>
    <lineage>
        <taxon>Bacteria</taxon>
        <taxon>Pseudomonadati</taxon>
        <taxon>Acidobacteriota</taxon>
        <taxon>Terriglobia</taxon>
        <taxon>Terriglobales</taxon>
        <taxon>Acidobacteriaceae</taxon>
        <taxon>Acidisarcina</taxon>
    </lineage>
</organism>
<dbReference type="KEGG" id="abas:ACPOL_3098"/>
<evidence type="ECO:0000313" key="1">
    <source>
        <dbReference type="EMBL" id="AXC12393.1"/>
    </source>
</evidence>
<sequence length="53" mass="6290">MDATEVKANLPFVNRLFWIMARRFPPGLKLMLSTMRNQSQRPSRNPKLFRRAT</sequence>
<reference evidence="1 2" key="1">
    <citation type="journal article" date="2018" name="Front. Microbiol.">
        <title>Hydrolytic Capabilities as a Key to Environmental Success: Chitinolytic and Cellulolytic Acidobacteria From Acidic Sub-arctic Soils and Boreal Peatlands.</title>
        <authorList>
            <person name="Belova S.E."/>
            <person name="Ravin N.V."/>
            <person name="Pankratov T.A."/>
            <person name="Rakitin A.L."/>
            <person name="Ivanova A.A."/>
            <person name="Beletsky A.V."/>
            <person name="Mardanov A.V."/>
            <person name="Sinninghe Damste J.S."/>
            <person name="Dedysh S.N."/>
        </authorList>
    </citation>
    <scope>NUCLEOTIDE SEQUENCE [LARGE SCALE GENOMIC DNA]</scope>
    <source>
        <strain evidence="1 2">SBC82</strain>
    </source>
</reference>
<dbReference type="AlphaFoldDB" id="A0A2Z5FZP3"/>
<dbReference type="Proteomes" id="UP000253606">
    <property type="component" value="Chromosome"/>
</dbReference>
<protein>
    <submittedName>
        <fullName evidence="1">Uncharacterized protein</fullName>
    </submittedName>
</protein>
<gene>
    <name evidence="1" type="ORF">ACPOL_3098</name>
</gene>
<evidence type="ECO:0000313" key="2">
    <source>
        <dbReference type="Proteomes" id="UP000253606"/>
    </source>
</evidence>
<keyword evidence="2" id="KW-1185">Reference proteome</keyword>
<dbReference type="EMBL" id="CP030840">
    <property type="protein sequence ID" value="AXC12393.1"/>
    <property type="molecule type" value="Genomic_DNA"/>
</dbReference>
<proteinExistence type="predicted"/>
<name>A0A2Z5FZP3_9BACT</name>
<accession>A0A2Z5FZP3</accession>